<proteinExistence type="predicted"/>
<keyword evidence="3" id="KW-1185">Reference proteome</keyword>
<dbReference type="InterPro" id="IPR019993">
    <property type="entry name" value="RecB_nuclease_TM0106_put"/>
</dbReference>
<dbReference type="AlphaFoldDB" id="A0A2P7MV66"/>
<evidence type="ECO:0000313" key="3">
    <source>
        <dbReference type="Proteomes" id="UP000243002"/>
    </source>
</evidence>
<gene>
    <name evidence="2" type="ORF">C7K55_08230</name>
</gene>
<evidence type="ECO:0000313" key="2">
    <source>
        <dbReference type="EMBL" id="PSJ05065.1"/>
    </source>
</evidence>
<organism evidence="2 3">
    <name type="scientific">Cyanobium usitatum str. Tous</name>
    <dbReference type="NCBI Taxonomy" id="2116684"/>
    <lineage>
        <taxon>Bacteria</taxon>
        <taxon>Bacillati</taxon>
        <taxon>Cyanobacteriota</taxon>
        <taxon>Cyanophyceae</taxon>
        <taxon>Synechococcales</taxon>
        <taxon>Prochlorococcaceae</taxon>
        <taxon>Cyanobium</taxon>
    </lineage>
</organism>
<feature type="domain" description="YprB ribonuclease H-like" evidence="1">
    <location>
        <begin position="302"/>
        <end position="485"/>
    </location>
</feature>
<dbReference type="Pfam" id="PF13482">
    <property type="entry name" value="RNase_H_2"/>
    <property type="match status" value="1"/>
</dbReference>
<dbReference type="InterPro" id="IPR012337">
    <property type="entry name" value="RNaseH-like_sf"/>
</dbReference>
<accession>A0A2P7MV66</accession>
<evidence type="ECO:0000259" key="1">
    <source>
        <dbReference type="Pfam" id="PF13482"/>
    </source>
</evidence>
<protein>
    <submittedName>
        <fullName evidence="2">Nuclease</fullName>
    </submittedName>
</protein>
<dbReference type="SUPFAM" id="SSF53098">
    <property type="entry name" value="Ribonuclease H-like"/>
    <property type="match status" value="1"/>
</dbReference>
<dbReference type="Proteomes" id="UP000243002">
    <property type="component" value="Unassembled WGS sequence"/>
</dbReference>
<dbReference type="NCBIfam" id="TIGR03491">
    <property type="entry name" value="TM0106 family RecB-like putative nuclease"/>
    <property type="match status" value="1"/>
</dbReference>
<dbReference type="EMBL" id="PXXO01000008">
    <property type="protein sequence ID" value="PSJ05065.1"/>
    <property type="molecule type" value="Genomic_DNA"/>
</dbReference>
<name>A0A2P7MV66_9CYAN</name>
<sequence length="489" mass="54540">MECSGPEPALTDRLLRSWLRCRRRAWLDRFGLASERQWNAHRALALSDQLRSFQTLLPQRPGHGEAACAAGAAGVVGLRLRGAGPQGVGLESHPSLLERIAGQSRWGAYAYRPVLARQGRRLTREARVVLALWGRLLAEHQQAPVPHGLVVAGEGRFLQRERLALASGLQHQLDESLQRLAADLAQSTPPPLVSDRKKCTLCSWRGVCDKEAAAMGHLSEVSGIGGKRREMLLEQGVTSLPDLAARDPELLAEALAAYGEQHREIAAELVAQARVQASGLPQRLGCGPVLPELAAAPGVLLYDIESDPDARDDFLHGFVVLESDGAGGWLEQSARYQPLLALQEHGEQRLWQRLQRLLARYPDWPVLHYGETEVIGLVRLAQRQGASEAEVARLRGRMVDVHARLRRHWRLPVSSYGLKTVAGWLGFAWSQKGVDGARCLLWWRQWRQWHRQGGSRGQASRYQLQRIFLYNRDDSLATWAVVRWLLAQP</sequence>
<dbReference type="OrthoDB" id="9757917at2"/>
<reference evidence="2 3" key="1">
    <citation type="journal article" date="2018" name="Environ. Microbiol.">
        <title>Ecological and genomic features of two widespread freshwater picocyanobacteria.</title>
        <authorList>
            <person name="Cabello-Yeves P.J."/>
            <person name="Picazo A."/>
            <person name="Camacho A."/>
            <person name="Callieri C."/>
            <person name="Rosselli R."/>
            <person name="Roda-Garcia J.J."/>
            <person name="Coutinho F.H."/>
            <person name="Rodriguez-Valera F."/>
        </authorList>
    </citation>
    <scope>NUCLEOTIDE SEQUENCE [LARGE SCALE GENOMIC DNA]</scope>
    <source>
        <strain evidence="2 3">Tous</strain>
    </source>
</reference>
<comment type="caution">
    <text evidence="2">The sequence shown here is derived from an EMBL/GenBank/DDBJ whole genome shotgun (WGS) entry which is preliminary data.</text>
</comment>
<dbReference type="Gene3D" id="1.10.150.20">
    <property type="entry name" value="5' to 3' exonuclease, C-terminal subdomain"/>
    <property type="match status" value="1"/>
</dbReference>
<dbReference type="InterPro" id="IPR038720">
    <property type="entry name" value="YprB_RNase_H-like_dom"/>
</dbReference>